<dbReference type="EMBL" id="VEPZ02000875">
    <property type="protein sequence ID" value="KAE8713826.1"/>
    <property type="molecule type" value="Genomic_DNA"/>
</dbReference>
<dbReference type="Gene3D" id="1.25.40.10">
    <property type="entry name" value="Tetratricopeptide repeat domain"/>
    <property type="match status" value="3"/>
</dbReference>
<evidence type="ECO:0000256" key="1">
    <source>
        <dbReference type="ARBA" id="ARBA00022737"/>
    </source>
</evidence>
<dbReference type="InterPro" id="IPR011990">
    <property type="entry name" value="TPR-like_helical_dom_sf"/>
</dbReference>
<dbReference type="FunFam" id="1.25.40.10:FF:000158">
    <property type="entry name" value="pentatricopeptide repeat-containing protein At2g33680"/>
    <property type="match status" value="1"/>
</dbReference>
<dbReference type="Pfam" id="PF01535">
    <property type="entry name" value="PPR"/>
    <property type="match status" value="2"/>
</dbReference>
<dbReference type="InterPro" id="IPR002885">
    <property type="entry name" value="PPR_rpt"/>
</dbReference>
<evidence type="ECO:0000256" key="2">
    <source>
        <dbReference type="PROSITE-ProRule" id="PRU00708"/>
    </source>
</evidence>
<dbReference type="PANTHER" id="PTHR47926:SF452">
    <property type="entry name" value="PENTATRICOPEPTIDE REPEAT-CONTAINING PROTEIN"/>
    <property type="match status" value="1"/>
</dbReference>
<evidence type="ECO:0000313" key="4">
    <source>
        <dbReference type="Proteomes" id="UP000436088"/>
    </source>
</evidence>
<proteinExistence type="predicted"/>
<keyword evidence="4" id="KW-1185">Reference proteome</keyword>
<keyword evidence="1" id="KW-0677">Repeat</keyword>
<evidence type="ECO:0008006" key="5">
    <source>
        <dbReference type="Google" id="ProtNLM"/>
    </source>
</evidence>
<evidence type="ECO:0000313" key="3">
    <source>
        <dbReference type="EMBL" id="KAE8713826.1"/>
    </source>
</evidence>
<dbReference type="Proteomes" id="UP000436088">
    <property type="component" value="Unassembled WGS sequence"/>
</dbReference>
<organism evidence="3 4">
    <name type="scientific">Hibiscus syriacus</name>
    <name type="common">Rose of Sharon</name>
    <dbReference type="NCBI Taxonomy" id="106335"/>
    <lineage>
        <taxon>Eukaryota</taxon>
        <taxon>Viridiplantae</taxon>
        <taxon>Streptophyta</taxon>
        <taxon>Embryophyta</taxon>
        <taxon>Tracheophyta</taxon>
        <taxon>Spermatophyta</taxon>
        <taxon>Magnoliopsida</taxon>
        <taxon>eudicotyledons</taxon>
        <taxon>Gunneridae</taxon>
        <taxon>Pentapetalae</taxon>
        <taxon>rosids</taxon>
        <taxon>malvids</taxon>
        <taxon>Malvales</taxon>
        <taxon>Malvaceae</taxon>
        <taxon>Malvoideae</taxon>
        <taxon>Hibiscus</taxon>
    </lineage>
</organism>
<accession>A0A6A3BA96</accession>
<sequence>MLKETGLVRVVYGVKIEWPMSLFPTVLNMYAKCGRINSARQVFDEMSERNLVSWSAMISGYDQAGGKDGKFMLNHSSPDTHLYHLFQTPLSQYHFTFVGLLRSCADSNALHRGMTLHCRTIKHRLDSSTFIDSCSSDKTRLNPDVGVDNALTNMYAKCGSIAYAYNVFNRMPCRNLVTWNTIIAAFGNHGLGSRALEHFEQLRADGLEPDCVTFVGLLMACNHAGMVDEGLLVFDCMQETYGIAPDIEHFSCLIDMLGRAGRLNKAEDYTGRFALGKMRWYEMWDGVAEGRKKMKGSGLKKEAGYSMVQVKGGYENFTVGDFSHSRIDDMLDALTTLALQGDRISLHHRTT</sequence>
<comment type="caution">
    <text evidence="3">The sequence shown here is derived from an EMBL/GenBank/DDBJ whole genome shotgun (WGS) entry which is preliminary data.</text>
</comment>
<dbReference type="NCBIfam" id="TIGR00756">
    <property type="entry name" value="PPR"/>
    <property type="match status" value="2"/>
</dbReference>
<reference evidence="3" key="1">
    <citation type="submission" date="2019-09" db="EMBL/GenBank/DDBJ databases">
        <title>Draft genome information of white flower Hibiscus syriacus.</title>
        <authorList>
            <person name="Kim Y.-M."/>
        </authorList>
    </citation>
    <scope>NUCLEOTIDE SEQUENCE [LARGE SCALE GENOMIC DNA]</scope>
    <source>
        <strain evidence="3">YM2019G1</strain>
    </source>
</reference>
<feature type="repeat" description="PPR" evidence="2">
    <location>
        <begin position="175"/>
        <end position="209"/>
    </location>
</feature>
<gene>
    <name evidence="3" type="ORF">F3Y22_tig00110204pilonHSYRG00039</name>
</gene>
<dbReference type="GO" id="GO:0003723">
    <property type="term" value="F:RNA binding"/>
    <property type="evidence" value="ECO:0007669"/>
    <property type="project" value="InterPro"/>
</dbReference>
<protein>
    <recommendedName>
        <fullName evidence="5">Pentatricopeptide repeat-containing protein</fullName>
    </recommendedName>
</protein>
<dbReference type="GO" id="GO:0009451">
    <property type="term" value="P:RNA modification"/>
    <property type="evidence" value="ECO:0007669"/>
    <property type="project" value="InterPro"/>
</dbReference>
<dbReference type="Pfam" id="PF13041">
    <property type="entry name" value="PPR_2"/>
    <property type="match status" value="1"/>
</dbReference>
<dbReference type="PANTHER" id="PTHR47926">
    <property type="entry name" value="PENTATRICOPEPTIDE REPEAT-CONTAINING PROTEIN"/>
    <property type="match status" value="1"/>
</dbReference>
<dbReference type="GO" id="GO:0099402">
    <property type="term" value="P:plant organ development"/>
    <property type="evidence" value="ECO:0007669"/>
    <property type="project" value="UniProtKB-ARBA"/>
</dbReference>
<name>A0A6A3BA96_HIBSY</name>
<dbReference type="AlphaFoldDB" id="A0A6A3BA96"/>
<dbReference type="InterPro" id="IPR046960">
    <property type="entry name" value="PPR_At4g14850-like_plant"/>
</dbReference>
<feature type="repeat" description="PPR" evidence="2">
    <location>
        <begin position="19"/>
        <end position="53"/>
    </location>
</feature>
<dbReference type="PROSITE" id="PS51375">
    <property type="entry name" value="PPR"/>
    <property type="match status" value="2"/>
</dbReference>